<evidence type="ECO:0000256" key="3">
    <source>
        <dbReference type="ARBA" id="ARBA00023172"/>
    </source>
</evidence>
<keyword evidence="3" id="KW-0233">DNA recombination</keyword>
<comment type="similarity">
    <text evidence="1">Belongs to the 'phage' integrase family.</text>
</comment>
<accession>A0A1A1VVR1</accession>
<comment type="caution">
    <text evidence="6">The sequence shown here is derived from an EMBL/GenBank/DDBJ whole genome shotgun (WGS) entry which is preliminary data.</text>
</comment>
<feature type="region of interest" description="Disordered" evidence="4">
    <location>
        <begin position="260"/>
        <end position="284"/>
    </location>
</feature>
<dbReference type="Gene3D" id="1.10.443.10">
    <property type="entry name" value="Intergrase catalytic core"/>
    <property type="match status" value="1"/>
</dbReference>
<keyword evidence="2" id="KW-0238">DNA-binding</keyword>
<feature type="domain" description="Tyr recombinase" evidence="5">
    <location>
        <begin position="66"/>
        <end position="251"/>
    </location>
</feature>
<dbReference type="AlphaFoldDB" id="A0A1A1VVR1"/>
<dbReference type="PANTHER" id="PTHR30349">
    <property type="entry name" value="PHAGE INTEGRASE-RELATED"/>
    <property type="match status" value="1"/>
</dbReference>
<dbReference type="InterPro" id="IPR011010">
    <property type="entry name" value="DNA_brk_join_enz"/>
</dbReference>
<sequence length="284" mass="30951">MTDIDPPGVKAWVADLAEKGTGVPTIENALGVLRMVLEDAVSDKRLIRNPCDGVKAPKRGPSKKARKLCYLSHEQVEQLAAAMGDDGTVVRTLAYTGIRWGELAALSVAAVDLKRRRLDIDRTVAEADGKLVWKAPKDYERRSVPIPPFLADELKSLTEGKSPEDLVFTAPEGGVLRLSLWRPRVFNKRRDGLKDFPKITPHDCRHTAASLTVSAGGNVLALARMLGHEDPSITLKTYSDLFDSDLDALADVLGKARTAALKQPTTTDTDTESEHKNVPGTQKP</sequence>
<evidence type="ECO:0000256" key="2">
    <source>
        <dbReference type="ARBA" id="ARBA00023125"/>
    </source>
</evidence>
<evidence type="ECO:0000313" key="7">
    <source>
        <dbReference type="Proteomes" id="UP000093779"/>
    </source>
</evidence>
<dbReference type="InterPro" id="IPR002104">
    <property type="entry name" value="Integrase_catalytic"/>
</dbReference>
<dbReference type="Gene3D" id="1.10.150.130">
    <property type="match status" value="1"/>
</dbReference>
<evidence type="ECO:0000256" key="1">
    <source>
        <dbReference type="ARBA" id="ARBA00008857"/>
    </source>
</evidence>
<gene>
    <name evidence="6" type="ORF">A5726_22925</name>
</gene>
<dbReference type="GO" id="GO:0003677">
    <property type="term" value="F:DNA binding"/>
    <property type="evidence" value="ECO:0007669"/>
    <property type="project" value="UniProtKB-KW"/>
</dbReference>
<evidence type="ECO:0000256" key="4">
    <source>
        <dbReference type="SAM" id="MobiDB-lite"/>
    </source>
</evidence>
<evidence type="ECO:0000313" key="6">
    <source>
        <dbReference type="EMBL" id="OBF15036.1"/>
    </source>
</evidence>
<dbReference type="PANTHER" id="PTHR30349:SF64">
    <property type="entry name" value="PROPHAGE INTEGRASE INTD-RELATED"/>
    <property type="match status" value="1"/>
</dbReference>
<dbReference type="GO" id="GO:0015074">
    <property type="term" value="P:DNA integration"/>
    <property type="evidence" value="ECO:0007669"/>
    <property type="project" value="InterPro"/>
</dbReference>
<protein>
    <recommendedName>
        <fullName evidence="5">Tyr recombinase domain-containing protein</fullName>
    </recommendedName>
</protein>
<dbReference type="EMBL" id="LZHX01000083">
    <property type="protein sequence ID" value="OBF15036.1"/>
    <property type="molecule type" value="Genomic_DNA"/>
</dbReference>
<dbReference type="InterPro" id="IPR010998">
    <property type="entry name" value="Integrase_recombinase_N"/>
</dbReference>
<proteinExistence type="inferred from homology"/>
<name>A0A1A1VVR1_9MYCO</name>
<dbReference type="CDD" id="cd00796">
    <property type="entry name" value="INT_Rci_Hp1_C"/>
    <property type="match status" value="1"/>
</dbReference>
<dbReference type="InterPro" id="IPR050090">
    <property type="entry name" value="Tyrosine_recombinase_XerCD"/>
</dbReference>
<dbReference type="Pfam" id="PF00589">
    <property type="entry name" value="Phage_integrase"/>
    <property type="match status" value="1"/>
</dbReference>
<evidence type="ECO:0000259" key="5">
    <source>
        <dbReference type="PROSITE" id="PS51898"/>
    </source>
</evidence>
<dbReference type="SUPFAM" id="SSF56349">
    <property type="entry name" value="DNA breaking-rejoining enzymes"/>
    <property type="match status" value="1"/>
</dbReference>
<dbReference type="InterPro" id="IPR013762">
    <property type="entry name" value="Integrase-like_cat_sf"/>
</dbReference>
<reference evidence="6 7" key="1">
    <citation type="submission" date="2016-06" db="EMBL/GenBank/DDBJ databases">
        <authorList>
            <person name="Kjaerup R.B."/>
            <person name="Dalgaard T.S."/>
            <person name="Juul-Madsen H.R."/>
        </authorList>
    </citation>
    <scope>NUCLEOTIDE SEQUENCE [LARGE SCALE GENOMIC DNA]</scope>
    <source>
        <strain evidence="6 7">ACS1953</strain>
    </source>
</reference>
<organism evidence="6 7">
    <name type="scientific">Mycolicibacterium conceptionense</name>
    <dbReference type="NCBI Taxonomy" id="451644"/>
    <lineage>
        <taxon>Bacteria</taxon>
        <taxon>Bacillati</taxon>
        <taxon>Actinomycetota</taxon>
        <taxon>Actinomycetes</taxon>
        <taxon>Mycobacteriales</taxon>
        <taxon>Mycobacteriaceae</taxon>
        <taxon>Mycolicibacterium</taxon>
    </lineage>
</organism>
<dbReference type="PROSITE" id="PS51898">
    <property type="entry name" value="TYR_RECOMBINASE"/>
    <property type="match status" value="1"/>
</dbReference>
<dbReference type="Proteomes" id="UP000093779">
    <property type="component" value="Unassembled WGS sequence"/>
</dbReference>
<dbReference type="GO" id="GO:0006310">
    <property type="term" value="P:DNA recombination"/>
    <property type="evidence" value="ECO:0007669"/>
    <property type="project" value="UniProtKB-KW"/>
</dbReference>